<evidence type="ECO:0000256" key="7">
    <source>
        <dbReference type="SAM" id="Phobius"/>
    </source>
</evidence>
<evidence type="ECO:0000259" key="9">
    <source>
        <dbReference type="PROSITE" id="PS50929"/>
    </source>
</evidence>
<evidence type="ECO:0000313" key="11">
    <source>
        <dbReference type="Proteomes" id="UP001279642"/>
    </source>
</evidence>
<gene>
    <name evidence="10" type="primary">cydC</name>
    <name evidence="10" type="ORF">SMD27_11420</name>
</gene>
<keyword evidence="4" id="KW-0067">ATP-binding</keyword>
<feature type="transmembrane region" description="Helical" evidence="7">
    <location>
        <begin position="770"/>
        <end position="789"/>
    </location>
</feature>
<dbReference type="InterPro" id="IPR014223">
    <property type="entry name" value="ABC_CydC/D"/>
</dbReference>
<dbReference type="InterPro" id="IPR039421">
    <property type="entry name" value="Type_1_exporter"/>
</dbReference>
<evidence type="ECO:0000256" key="1">
    <source>
        <dbReference type="ARBA" id="ARBA00004651"/>
    </source>
</evidence>
<dbReference type="InterPro" id="IPR017871">
    <property type="entry name" value="ABC_transporter-like_CS"/>
</dbReference>
<dbReference type="EMBL" id="JAXCLW010000002">
    <property type="protein sequence ID" value="MDY0883455.1"/>
    <property type="molecule type" value="Genomic_DNA"/>
</dbReference>
<dbReference type="Gene3D" id="3.40.50.300">
    <property type="entry name" value="P-loop containing nucleotide triphosphate hydrolases"/>
    <property type="match status" value="2"/>
</dbReference>
<feature type="transmembrane region" description="Helical" evidence="7">
    <location>
        <begin position="671"/>
        <end position="688"/>
    </location>
</feature>
<evidence type="ECO:0000256" key="6">
    <source>
        <dbReference type="ARBA" id="ARBA00023136"/>
    </source>
</evidence>
<feature type="domain" description="ABC transmembrane type-1" evidence="9">
    <location>
        <begin position="635"/>
        <end position="914"/>
    </location>
</feature>
<name>A0ABU5EBS4_9PROT</name>
<dbReference type="PROSITE" id="PS50893">
    <property type="entry name" value="ABC_TRANSPORTER_2"/>
    <property type="match status" value="2"/>
</dbReference>
<proteinExistence type="predicted"/>
<accession>A0ABU5EBS4</accession>
<evidence type="ECO:0000256" key="5">
    <source>
        <dbReference type="ARBA" id="ARBA00022989"/>
    </source>
</evidence>
<dbReference type="PANTHER" id="PTHR24221:SF654">
    <property type="entry name" value="ATP-BINDING CASSETTE SUB-FAMILY B MEMBER 6"/>
    <property type="match status" value="1"/>
</dbReference>
<dbReference type="NCBIfam" id="TIGR02868">
    <property type="entry name" value="CydC"/>
    <property type="match status" value="1"/>
</dbReference>
<feature type="domain" description="ABC transmembrane type-1" evidence="9">
    <location>
        <begin position="19"/>
        <end position="298"/>
    </location>
</feature>
<dbReference type="Gene3D" id="1.20.1560.10">
    <property type="entry name" value="ABC transporter type 1, transmembrane domain"/>
    <property type="match status" value="2"/>
</dbReference>
<feature type="transmembrane region" description="Helical" evidence="7">
    <location>
        <begin position="741"/>
        <end position="764"/>
    </location>
</feature>
<feature type="domain" description="ABC transporter" evidence="8">
    <location>
        <begin position="955"/>
        <end position="1190"/>
    </location>
</feature>
<dbReference type="Proteomes" id="UP001279642">
    <property type="component" value="Unassembled WGS sequence"/>
</dbReference>
<protein>
    <submittedName>
        <fullName evidence="10">Thiol reductant ABC exporter subunit CydC</fullName>
    </submittedName>
</protein>
<comment type="caution">
    <text evidence="10">The sequence shown here is derived from an EMBL/GenBank/DDBJ whole genome shotgun (WGS) entry which is preliminary data.</text>
</comment>
<dbReference type="InterPro" id="IPR036640">
    <property type="entry name" value="ABC1_TM_sf"/>
</dbReference>
<dbReference type="Pfam" id="PF00664">
    <property type="entry name" value="ABC_membrane"/>
    <property type="match status" value="2"/>
</dbReference>
<keyword evidence="5 7" id="KW-1133">Transmembrane helix</keyword>
<dbReference type="InterPro" id="IPR003439">
    <property type="entry name" value="ABC_transporter-like_ATP-bd"/>
</dbReference>
<evidence type="ECO:0000256" key="4">
    <source>
        <dbReference type="ARBA" id="ARBA00022840"/>
    </source>
</evidence>
<keyword evidence="6 7" id="KW-0472">Membrane</keyword>
<reference evidence="10 11" key="1">
    <citation type="journal article" date="2016" name="Antonie Van Leeuwenhoek">
        <title>Dongia soli sp. nov., isolated from soil from Dokdo, Korea.</title>
        <authorList>
            <person name="Kim D.U."/>
            <person name="Lee H."/>
            <person name="Kim H."/>
            <person name="Kim S.G."/>
            <person name="Ka J.O."/>
        </authorList>
    </citation>
    <scope>NUCLEOTIDE SEQUENCE [LARGE SCALE GENOMIC DNA]</scope>
    <source>
        <strain evidence="10 11">D78</strain>
    </source>
</reference>
<feature type="transmembrane region" description="Helical" evidence="7">
    <location>
        <begin position="21"/>
        <end position="43"/>
    </location>
</feature>
<feature type="transmembrane region" description="Helical" evidence="7">
    <location>
        <begin position="133"/>
        <end position="154"/>
    </location>
</feature>
<evidence type="ECO:0000313" key="10">
    <source>
        <dbReference type="EMBL" id="MDY0883455.1"/>
    </source>
</evidence>
<dbReference type="PANTHER" id="PTHR24221">
    <property type="entry name" value="ATP-BINDING CASSETTE SUB-FAMILY B"/>
    <property type="match status" value="1"/>
</dbReference>
<dbReference type="Pfam" id="PF00005">
    <property type="entry name" value="ABC_tran"/>
    <property type="match status" value="2"/>
</dbReference>
<dbReference type="SMART" id="SM00382">
    <property type="entry name" value="AAA"/>
    <property type="match status" value="2"/>
</dbReference>
<dbReference type="PROSITE" id="PS50929">
    <property type="entry name" value="ABC_TM1F"/>
    <property type="match status" value="2"/>
</dbReference>
<feature type="transmembrane region" description="Helical" evidence="7">
    <location>
        <begin position="858"/>
        <end position="879"/>
    </location>
</feature>
<feature type="transmembrane region" description="Helical" evidence="7">
    <location>
        <begin position="55"/>
        <end position="72"/>
    </location>
</feature>
<keyword evidence="3" id="KW-0547">Nucleotide-binding</keyword>
<feature type="transmembrane region" description="Helical" evidence="7">
    <location>
        <begin position="160"/>
        <end position="177"/>
    </location>
</feature>
<organism evidence="10 11">
    <name type="scientific">Dongia soli</name>
    <dbReference type="NCBI Taxonomy" id="600628"/>
    <lineage>
        <taxon>Bacteria</taxon>
        <taxon>Pseudomonadati</taxon>
        <taxon>Pseudomonadota</taxon>
        <taxon>Alphaproteobacteria</taxon>
        <taxon>Rhodospirillales</taxon>
        <taxon>Dongiaceae</taxon>
        <taxon>Dongia</taxon>
    </lineage>
</organism>
<dbReference type="InterPro" id="IPR003593">
    <property type="entry name" value="AAA+_ATPase"/>
</dbReference>
<dbReference type="PROSITE" id="PS00211">
    <property type="entry name" value="ABC_TRANSPORTER_1"/>
    <property type="match status" value="2"/>
</dbReference>
<evidence type="ECO:0000256" key="2">
    <source>
        <dbReference type="ARBA" id="ARBA00022692"/>
    </source>
</evidence>
<feature type="transmembrane region" description="Helical" evidence="7">
    <location>
        <begin position="269"/>
        <end position="286"/>
    </location>
</feature>
<comment type="subcellular location">
    <subcellularLocation>
        <location evidence="1">Cell membrane</location>
        <topology evidence="1">Multi-pass membrane protein</topology>
    </subcellularLocation>
</comment>
<dbReference type="InterPro" id="IPR027417">
    <property type="entry name" value="P-loop_NTPase"/>
</dbReference>
<evidence type="ECO:0000256" key="3">
    <source>
        <dbReference type="ARBA" id="ARBA00022741"/>
    </source>
</evidence>
<dbReference type="InterPro" id="IPR011527">
    <property type="entry name" value="ABC1_TM_dom"/>
</dbReference>
<feature type="domain" description="ABC transporter" evidence="8">
    <location>
        <begin position="335"/>
        <end position="570"/>
    </location>
</feature>
<dbReference type="SUPFAM" id="SSF52540">
    <property type="entry name" value="P-loop containing nucleoside triphosphate hydrolases"/>
    <property type="match status" value="2"/>
</dbReference>
<evidence type="ECO:0000259" key="8">
    <source>
        <dbReference type="PROSITE" id="PS50893"/>
    </source>
</evidence>
<feature type="transmembrane region" description="Helical" evidence="7">
    <location>
        <begin position="634"/>
        <end position="659"/>
    </location>
</feature>
<dbReference type="SUPFAM" id="SSF90123">
    <property type="entry name" value="ABC transporter transmembrane region"/>
    <property type="match status" value="2"/>
</dbReference>
<keyword evidence="2 7" id="KW-0812">Transmembrane</keyword>
<dbReference type="RefSeq" id="WP_320508490.1">
    <property type="nucleotide sequence ID" value="NZ_JAXCLW010000002.1"/>
</dbReference>
<keyword evidence="11" id="KW-1185">Reference proteome</keyword>
<feature type="transmembrane region" description="Helical" evidence="7">
    <location>
        <begin position="244"/>
        <end position="263"/>
    </location>
</feature>
<sequence>MHFEPRLWIFTAGARLRILGAVLAGLVSVGLGVARLALLGWLIGLVFAGVGLHDLLWPVLGIAALMILRGGAEHLRVMTAHETAAWVQKKLRRAIYDKIAALGPGTVAKQRSGALTLSLIDGVEQLEVYFGQFLPQFLIALLTPVLIFAAIAWIDLPVAAMMLVFALIALFAPALWHRHDAANSMKRQDAYADFAAEFLDSVQGLATLKAFGQSKARADKLQVEAQNLYKRTLWVLATNSLSRGITDSAIACGAAAALALGAYRVEGGAMSLPALLVILMLGVEIYRPMRELRSVLHQGMVGMSAAQGIYKIFDAEPLVRDAAPATSSMGLAPSIGFEQVRFRYPGTKRIIHDGLDFDVAPGERIGLVGTSGGGKSSIVRLLLRFYDPEAGTIRLGGKDIRTLSFDQIRGMIAVVNQDTFLFHGTIEDNIRMGRPDASHEDVVAAARAANIDGFVASLPQGYRTVIGEKGIKLSGGQRQRVAIARAILRDAPILVLDEALSAVDAENEAVIQQALDRLMQGRTTLVLAHRLSSIIDCHRILVLDGGRVVESGRHETLLQAGGVYARLMAGQVRSGDAVAEAMPDEPTAPAGGESALLAGGIKQVTEGILKADGLNWWQLTGALMKLAMPWKGKLALTFIFGVLRVIAFIGIGVCSAFVVYDLKNGLDYASWLWALAVLAPLSGAVHWLESWVAHDMAFRLLAEMRIAVFRKLDDLAPAYLVRRRTGDLMALVTNDIELVEYFFAHTVAPAFVAILVPAVVLAVLAVASPWIALALVPFLLLVGLCPFLMRKRTDRLGSAAREAAGEFGAVAVDCVQGLGEIVTFQQEAAHGRKLDDLSDRHIALRLPFFRDLTLQSSLLEIFTGLGGLAVVVTGAIVSTQGGIDAAWLPLLTLLAMAAFLPVSEIAQVGRQLADTLGATRRIYGLLNEPVTVRDGQQTGQSMSSTGTGRKTAPTLSLEQVTFAYPGQARAALHEVSVTIPAGSTAALVGTSGAGKTTIAQLLMRFWDPDDGRITLDGADLRDYRLDDLRHRMALVAQDTYLFNDSLRHNIMIARPDASEAELQAAIAHASLTDLVQVLPDGLDTQVGERGTGLSGGQRQRVAIARAFLKDAPVLILDEATSHLDAVNEQAVRQALALLQTDRTTVIIAHRLSTVRDADLIIVLDGGRVAEIGTHIALMSKAGLYARLVARQLGAAYAPAAQ</sequence>